<dbReference type="EMBL" id="AP027735">
    <property type="protein sequence ID" value="BDZ56629.1"/>
    <property type="molecule type" value="Genomic_DNA"/>
</dbReference>
<feature type="chain" id="PRO_5047046589" evidence="1">
    <location>
        <begin position="33"/>
        <end position="83"/>
    </location>
</feature>
<dbReference type="Proteomes" id="UP001321421">
    <property type="component" value="Chromosome"/>
</dbReference>
<proteinExistence type="predicted"/>
<reference evidence="3" key="1">
    <citation type="journal article" date="2019" name="Int. J. Syst. Evol. Microbiol.">
        <title>The Global Catalogue of Microorganisms (GCM) 10K type strain sequencing project: providing services to taxonomists for standard genome sequencing and annotation.</title>
        <authorList>
            <consortium name="The Broad Institute Genomics Platform"/>
            <consortium name="The Broad Institute Genome Sequencing Center for Infectious Disease"/>
            <person name="Wu L."/>
            <person name="Ma J."/>
        </authorList>
    </citation>
    <scope>NUCLEOTIDE SEQUENCE [LARGE SCALE GENOMIC DNA]</scope>
    <source>
        <strain evidence="3">NBRC 110608</strain>
    </source>
</reference>
<evidence type="ECO:0000313" key="2">
    <source>
        <dbReference type="EMBL" id="BDZ56629.1"/>
    </source>
</evidence>
<feature type="signal peptide" evidence="1">
    <location>
        <begin position="1"/>
        <end position="32"/>
    </location>
</feature>
<evidence type="ECO:0000256" key="1">
    <source>
        <dbReference type="SAM" id="SignalP"/>
    </source>
</evidence>
<gene>
    <name evidence="2" type="ORF">GCM10025872_02860</name>
</gene>
<organism evidence="2 3">
    <name type="scientific">Barrientosiimonas endolithica</name>
    <dbReference type="NCBI Taxonomy" id="1535208"/>
    <lineage>
        <taxon>Bacteria</taxon>
        <taxon>Bacillati</taxon>
        <taxon>Actinomycetota</taxon>
        <taxon>Actinomycetes</taxon>
        <taxon>Micrococcales</taxon>
        <taxon>Dermacoccaceae</taxon>
        <taxon>Barrientosiimonas</taxon>
    </lineage>
</organism>
<keyword evidence="3" id="KW-1185">Reference proteome</keyword>
<sequence length="83" mass="8293">MRFAFMKLRGGAPILLLRLAGGGALLAGWAAAETQTWPTVHAAHGPSGRGMPASAQLNARPAGSVPAAAFGAAAFGAAARRQL</sequence>
<accession>A0ABN6YGS4</accession>
<evidence type="ECO:0000313" key="3">
    <source>
        <dbReference type="Proteomes" id="UP001321421"/>
    </source>
</evidence>
<keyword evidence="1" id="KW-0732">Signal</keyword>
<name>A0ABN6YGS4_9MICO</name>
<protein>
    <submittedName>
        <fullName evidence="2">Uncharacterized protein</fullName>
    </submittedName>
</protein>